<dbReference type="GO" id="GO:0006406">
    <property type="term" value="P:mRNA export from nucleus"/>
    <property type="evidence" value="ECO:0007669"/>
    <property type="project" value="TreeGrafter"/>
</dbReference>
<dbReference type="GO" id="GO:0000056">
    <property type="term" value="P:ribosomal small subunit export from nucleus"/>
    <property type="evidence" value="ECO:0007669"/>
    <property type="project" value="InterPro"/>
</dbReference>
<keyword evidence="4" id="KW-0653">Protein transport</keyword>
<evidence type="ECO:0000313" key="9">
    <source>
        <dbReference type="EMBL" id="KAI1879384.1"/>
    </source>
</evidence>
<evidence type="ECO:0000313" key="10">
    <source>
        <dbReference type="Proteomes" id="UP000829685"/>
    </source>
</evidence>
<keyword evidence="6" id="KW-0906">Nuclear pore complex</keyword>
<feature type="region of interest" description="Disordered" evidence="8">
    <location>
        <begin position="20"/>
        <end position="46"/>
    </location>
</feature>
<comment type="subcellular location">
    <subcellularLocation>
        <location evidence="1">Nucleus</location>
        <location evidence="1">Nuclear pore complex</location>
    </subcellularLocation>
</comment>
<proteinExistence type="predicted"/>
<dbReference type="PANTHER" id="PTHR13257">
    <property type="entry name" value="NUCLEOPORIN NUP84-RELATED"/>
    <property type="match status" value="1"/>
</dbReference>
<evidence type="ECO:0000256" key="6">
    <source>
        <dbReference type="ARBA" id="ARBA00023132"/>
    </source>
</evidence>
<evidence type="ECO:0000256" key="1">
    <source>
        <dbReference type="ARBA" id="ARBA00004567"/>
    </source>
</evidence>
<feature type="region of interest" description="Disordered" evidence="8">
    <location>
        <begin position="755"/>
        <end position="778"/>
    </location>
</feature>
<evidence type="ECO:0000256" key="5">
    <source>
        <dbReference type="ARBA" id="ARBA00023010"/>
    </source>
</evidence>
<dbReference type="GO" id="GO:0006606">
    <property type="term" value="P:protein import into nucleus"/>
    <property type="evidence" value="ECO:0007669"/>
    <property type="project" value="TreeGrafter"/>
</dbReference>
<keyword evidence="7" id="KW-0539">Nucleus</keyword>
<evidence type="ECO:0000256" key="3">
    <source>
        <dbReference type="ARBA" id="ARBA00022816"/>
    </source>
</evidence>
<protein>
    <recommendedName>
        <fullName evidence="11">Nuclear pore complex protein An-Nup82</fullName>
    </recommendedName>
</protein>
<sequence>MPKIKGFDAAWLADKTAPGHKLFAPSNDAPKSSPFSSKAKVKPGPTRTIARSGSQVFVAVGKEIRWADLIDLRERWAEKTTRGRSGVRIKREDSASLSDEDAIRSAAEDGYVGFRTLNVPVGSDIKQLVISPFSDYLAVLTTHTVRICAVPDLANLSQPTNDVIKPRSWTLGPTTHVVDRSPIASALWHPLGVNGSALVTVTTDAVVRVWELSPTDRWSFDQPSLTIDLIKLADGTSLDQNFSASADTTRKGFSADSFEMDVASACFAGRGSGGWAPMTLWVAMREGDVYALCPLLPSRWSPPPTLIPSLSVAIVGNLAAIEDDPNVSPAAKLLAQQQLDWMTDLDNQEPAEVKGPPGEIIPEVYSRPERPGIVPRLQGPFELDMSVDTEVDMDVELTDIFAIGQKLDTDELMMGEDEELDIDDIDQEGLSLNVICLLSSSGQLRICLDLAGVEAQWLPPRNRLRFIRPSVEDERVPTLLTFQTLDTLSNLEMTEDAWPMFSPDVTSRYAFYVTHPSSITYVSLAPWVFRLESELQGDSEAGLDFRIDLLVKGQSSTRQRLHTVQGESSHPIPAVVAIRDPDLGYLLLTATPYEPFTIFFDSPEYNLDPVYSPSPSPDKEVDVQPLDFYEPRPAFQAPHAFEENSALPELLERLRSSRHKSIVGQEVRLSPVTLQIFTDAHQLLSGETHRLGSAASELFRRLESLQVELRRQITKANEVKARVDAITGQDQDQDGQPESNNAAIERRLRAAKDRGEALSQRLERMRRTVSKATSRELSDKEKAWIHEVKSLDANISGSAASSVAGPAEGSSRLKQLGKRYEEALSLRDELVPQAESFGSKAAEDADDTGAAAASPDIRIPSDLRRAKINQVTKLLERETALVDAVKSRLERLAVGS</sequence>
<organism evidence="9 10">
    <name type="scientific">Neoarthrinium moseri</name>
    <dbReference type="NCBI Taxonomy" id="1658444"/>
    <lineage>
        <taxon>Eukaryota</taxon>
        <taxon>Fungi</taxon>
        <taxon>Dikarya</taxon>
        <taxon>Ascomycota</taxon>
        <taxon>Pezizomycotina</taxon>
        <taxon>Sordariomycetes</taxon>
        <taxon>Xylariomycetidae</taxon>
        <taxon>Amphisphaeriales</taxon>
        <taxon>Apiosporaceae</taxon>
        <taxon>Neoarthrinium</taxon>
    </lineage>
</organism>
<evidence type="ECO:0008006" key="11">
    <source>
        <dbReference type="Google" id="ProtNLM"/>
    </source>
</evidence>
<evidence type="ECO:0000256" key="7">
    <source>
        <dbReference type="ARBA" id="ARBA00023242"/>
    </source>
</evidence>
<evidence type="ECO:0000256" key="4">
    <source>
        <dbReference type="ARBA" id="ARBA00022927"/>
    </source>
</evidence>
<comment type="caution">
    <text evidence="9">The sequence shown here is derived from an EMBL/GenBank/DDBJ whole genome shotgun (WGS) entry which is preliminary data.</text>
</comment>
<keyword evidence="2" id="KW-0813">Transport</keyword>
<dbReference type="InterPro" id="IPR036322">
    <property type="entry name" value="WD40_repeat_dom_sf"/>
</dbReference>
<dbReference type="PANTHER" id="PTHR13257:SF0">
    <property type="entry name" value="NUCLEAR PORE COMPLEX PROTEIN NUP88"/>
    <property type="match status" value="1"/>
</dbReference>
<evidence type="ECO:0000256" key="2">
    <source>
        <dbReference type="ARBA" id="ARBA00022448"/>
    </source>
</evidence>
<accession>A0A9Q0AQB6</accession>
<dbReference type="SUPFAM" id="SSF50978">
    <property type="entry name" value="WD40 repeat-like"/>
    <property type="match status" value="1"/>
</dbReference>
<dbReference type="AlphaFoldDB" id="A0A9Q0AQB6"/>
<reference evidence="9" key="1">
    <citation type="submission" date="2021-03" db="EMBL/GenBank/DDBJ databases">
        <title>Revisited historic fungal species revealed as producer of novel bioactive compounds through whole genome sequencing and comparative genomics.</title>
        <authorList>
            <person name="Vignolle G.A."/>
            <person name="Hochenegger N."/>
            <person name="Mach R.L."/>
            <person name="Mach-Aigner A.R."/>
            <person name="Javad Rahimi M."/>
            <person name="Salim K.A."/>
            <person name="Chan C.M."/>
            <person name="Lim L.B.L."/>
            <person name="Cai F."/>
            <person name="Druzhinina I.S."/>
            <person name="U'Ren J.M."/>
            <person name="Derntl C."/>
        </authorList>
    </citation>
    <scope>NUCLEOTIDE SEQUENCE</scope>
    <source>
        <strain evidence="9">TUCIM 5799</strain>
    </source>
</reference>
<keyword evidence="5" id="KW-0811">Translocation</keyword>
<dbReference type="GO" id="GO:0000055">
    <property type="term" value="P:ribosomal large subunit export from nucleus"/>
    <property type="evidence" value="ECO:0007669"/>
    <property type="project" value="InterPro"/>
</dbReference>
<name>A0A9Q0AQB6_9PEZI</name>
<keyword evidence="10" id="KW-1185">Reference proteome</keyword>
<keyword evidence="3" id="KW-0509">mRNA transport</keyword>
<dbReference type="GO" id="GO:0005643">
    <property type="term" value="C:nuclear pore"/>
    <property type="evidence" value="ECO:0007669"/>
    <property type="project" value="UniProtKB-SubCell"/>
</dbReference>
<dbReference type="EMBL" id="JAFIMR010000004">
    <property type="protein sequence ID" value="KAI1879384.1"/>
    <property type="molecule type" value="Genomic_DNA"/>
</dbReference>
<evidence type="ECO:0000256" key="8">
    <source>
        <dbReference type="SAM" id="MobiDB-lite"/>
    </source>
</evidence>
<dbReference type="Proteomes" id="UP000829685">
    <property type="component" value="Unassembled WGS sequence"/>
</dbReference>
<gene>
    <name evidence="9" type="ORF">JX265_002338</name>
</gene>
<dbReference type="GO" id="GO:0017056">
    <property type="term" value="F:structural constituent of nuclear pore"/>
    <property type="evidence" value="ECO:0007669"/>
    <property type="project" value="InterPro"/>
</dbReference>
<feature type="compositionally biased region" description="Basic and acidic residues" evidence="8">
    <location>
        <begin position="755"/>
        <end position="766"/>
    </location>
</feature>
<dbReference type="InterPro" id="IPR037700">
    <property type="entry name" value="NUP88/NUP82"/>
</dbReference>